<dbReference type="Pfam" id="PF16187">
    <property type="entry name" value="Peptidase_M16_M"/>
    <property type="match status" value="2"/>
</dbReference>
<reference evidence="12" key="3">
    <citation type="submission" date="2025-09" db="UniProtKB">
        <authorList>
            <consortium name="Ensembl"/>
        </authorList>
    </citation>
    <scope>IDENTIFICATION</scope>
</reference>
<proteinExistence type="inferred from homology"/>
<comment type="similarity">
    <text evidence="1 7">Belongs to the peptidase M16 family.</text>
</comment>
<protein>
    <recommendedName>
        <fullName evidence="14">Nardilysin</fullName>
    </recommendedName>
</protein>
<dbReference type="SUPFAM" id="SSF63411">
    <property type="entry name" value="LuxS/MPP-like metallohydrolase"/>
    <property type="match status" value="3"/>
</dbReference>
<dbReference type="InterPro" id="IPR001431">
    <property type="entry name" value="Pept_M16_Zn_BS"/>
</dbReference>
<evidence type="ECO:0000256" key="4">
    <source>
        <dbReference type="ARBA" id="ARBA00022801"/>
    </source>
</evidence>
<keyword evidence="2" id="KW-0645">Protease</keyword>
<dbReference type="PANTHER" id="PTHR43690">
    <property type="entry name" value="NARDILYSIN"/>
    <property type="match status" value="1"/>
</dbReference>
<organism evidence="12 13">
    <name type="scientific">Anas platyrhynchos</name>
    <name type="common">Mallard</name>
    <name type="synonym">Anas boschas</name>
    <dbReference type="NCBI Taxonomy" id="8839"/>
    <lineage>
        <taxon>Eukaryota</taxon>
        <taxon>Metazoa</taxon>
        <taxon>Chordata</taxon>
        <taxon>Craniata</taxon>
        <taxon>Vertebrata</taxon>
        <taxon>Euteleostomi</taxon>
        <taxon>Archelosauria</taxon>
        <taxon>Archosauria</taxon>
        <taxon>Dinosauria</taxon>
        <taxon>Saurischia</taxon>
        <taxon>Theropoda</taxon>
        <taxon>Coelurosauria</taxon>
        <taxon>Aves</taxon>
        <taxon>Neognathae</taxon>
        <taxon>Galloanserae</taxon>
        <taxon>Anseriformes</taxon>
        <taxon>Anatidae</taxon>
        <taxon>Anatinae</taxon>
        <taxon>Anas</taxon>
    </lineage>
</organism>
<evidence type="ECO:0000259" key="9">
    <source>
        <dbReference type="Pfam" id="PF00675"/>
    </source>
</evidence>
<accession>A0A8B9THG4</accession>
<feature type="region of interest" description="Disordered" evidence="8">
    <location>
        <begin position="51"/>
        <end position="130"/>
    </location>
</feature>
<evidence type="ECO:0000313" key="12">
    <source>
        <dbReference type="Ensembl" id="ENSAPLP00020021195.1"/>
    </source>
</evidence>
<dbReference type="GO" id="GO:0006508">
    <property type="term" value="P:proteolysis"/>
    <property type="evidence" value="ECO:0007669"/>
    <property type="project" value="UniProtKB-KW"/>
</dbReference>
<keyword evidence="5" id="KW-0862">Zinc</keyword>
<evidence type="ECO:0000256" key="2">
    <source>
        <dbReference type="ARBA" id="ARBA00022670"/>
    </source>
</evidence>
<evidence type="ECO:0008006" key="14">
    <source>
        <dbReference type="Google" id="ProtNLM"/>
    </source>
</evidence>
<sequence length="833" mass="95823">MGNVKISVLLRIRIWEVSAFIAKNFSFRYIKLQNGLCALLISDLNYLEGAPSALSSEEEEEDGDESEEESDEDDDDSGAEIEDGREGFDDEDCDEGDEGEDNDGDNEDFNDPDDSELEELAEKEETRKRGCTEKQSAAALCVAVGSFSDPEDLPGLAHFLEHMVFMGSLKYPDENGFDAFLKKHGGSDNASTDCERTVFQFDVQRKYFKEALDRWAQFFIHPLMIRDAIDREVEAVDSEYQLARPSDANRKEMLFGSLARPGHPMKKFFWGNADTLKHEPKMNNIDTYTRLRDFWQRHYSAHYMTLVVQSKETLDTLEKWVTEIFSEIPNNGLPKPSFGHLTQPFDTPEFHKLYRVVPIRKVHSLSITWALPPQEQYYRVKPLHYISWLVGHEGKGSVLSFLRKKFWALALYGGNGETGFEQNSTYSIFSISITLTDEGYKHFYEVAHVVFQYVKMLQQRGPDKRIWEEIQKIEANEFHYQEQTDPVDYVENLCENMQLFQKEDFLTGDQLLFEYKPEIIADALNQLSPQRANLVLLSAANEGQCHLKERWFGTQYSVEDIDKYWSDLWASDFELNQDLHLPEENKYIGKAPEYELNLPLVICLSLMCLTLKIKISGILFDTFVNILSHNLGEPAYEADVAQLEYKLVAGEHGLIIRVKGFNHKLPLLFQLIIDYLSDFSFTPAVFEMITEQLKKTYFNILIKPETLAKDVRLLILEHSRWSMIDKYQTLMNGLSIESLSSFVKAFKSQLFVEGLVQGNFTSRVSTASGAELHWNLKLQFAPLAHPCPVQFRVVDLPNTHLLCKVKTLNKGDANSEVTVYYQVRGYRVHQNPV</sequence>
<dbReference type="Pfam" id="PF05193">
    <property type="entry name" value="Peptidase_M16_C"/>
    <property type="match status" value="1"/>
</dbReference>
<dbReference type="FunFam" id="3.30.830.10:FF:000005">
    <property type="entry name" value="nardilysin isoform X1"/>
    <property type="match status" value="1"/>
</dbReference>
<name>A0A8B9THG4_ANAPL</name>
<evidence type="ECO:0000256" key="5">
    <source>
        <dbReference type="ARBA" id="ARBA00022833"/>
    </source>
</evidence>
<evidence type="ECO:0000256" key="7">
    <source>
        <dbReference type="RuleBase" id="RU004447"/>
    </source>
</evidence>
<dbReference type="GO" id="GO:0004222">
    <property type="term" value="F:metalloendopeptidase activity"/>
    <property type="evidence" value="ECO:0007669"/>
    <property type="project" value="InterPro"/>
</dbReference>
<dbReference type="AlphaFoldDB" id="A0A8B9THG4"/>
<feature type="compositionally biased region" description="Acidic residues" evidence="8">
    <location>
        <begin position="56"/>
        <end position="81"/>
    </location>
</feature>
<evidence type="ECO:0000256" key="1">
    <source>
        <dbReference type="ARBA" id="ARBA00007261"/>
    </source>
</evidence>
<evidence type="ECO:0000259" key="11">
    <source>
        <dbReference type="Pfam" id="PF16187"/>
    </source>
</evidence>
<reference evidence="12" key="2">
    <citation type="submission" date="2025-08" db="UniProtKB">
        <authorList>
            <consortium name="Ensembl"/>
        </authorList>
    </citation>
    <scope>IDENTIFICATION</scope>
</reference>
<dbReference type="PANTHER" id="PTHR43690:SF18">
    <property type="entry name" value="INSULIN-DEGRADING ENZYME-RELATED"/>
    <property type="match status" value="1"/>
</dbReference>
<feature type="domain" description="Peptidase M16 N-terminal" evidence="9">
    <location>
        <begin position="132"/>
        <end position="261"/>
    </location>
</feature>
<dbReference type="Ensembl" id="ENSAPLT00020022882.1">
    <property type="protein sequence ID" value="ENSAPLP00020021195.1"/>
    <property type="gene ID" value="ENSAPLG00020003330.1"/>
</dbReference>
<dbReference type="InterPro" id="IPR011765">
    <property type="entry name" value="Pept_M16_N"/>
</dbReference>
<dbReference type="PROSITE" id="PS00143">
    <property type="entry name" value="INSULINASE"/>
    <property type="match status" value="1"/>
</dbReference>
<dbReference type="InterPro" id="IPR032632">
    <property type="entry name" value="Peptidase_M16_M"/>
</dbReference>
<feature type="compositionally biased region" description="Acidic residues" evidence="8">
    <location>
        <begin position="88"/>
        <end position="122"/>
    </location>
</feature>
<keyword evidence="3" id="KW-0479">Metal-binding</keyword>
<evidence type="ECO:0000259" key="10">
    <source>
        <dbReference type="Pfam" id="PF05193"/>
    </source>
</evidence>
<feature type="domain" description="Peptidase M16 middle/third" evidence="11">
    <location>
        <begin position="478"/>
        <end position="590"/>
    </location>
</feature>
<feature type="domain" description="Peptidase M16 middle/third" evidence="11">
    <location>
        <begin position="618"/>
        <end position="728"/>
    </location>
</feature>
<evidence type="ECO:0000256" key="6">
    <source>
        <dbReference type="ARBA" id="ARBA00023049"/>
    </source>
</evidence>
<feature type="domain" description="Peptidase M16 C-terminal" evidence="10">
    <location>
        <begin position="287"/>
        <end position="472"/>
    </location>
</feature>
<evidence type="ECO:0000256" key="3">
    <source>
        <dbReference type="ARBA" id="ARBA00022723"/>
    </source>
</evidence>
<dbReference type="InterPro" id="IPR011249">
    <property type="entry name" value="Metalloenz_LuxS/M16"/>
</dbReference>
<reference evidence="12" key="1">
    <citation type="submission" date="2019-08" db="EMBL/GenBank/DDBJ databases">
        <title>Three high-quality genomes provides insights into domestication of ducks.</title>
        <authorList>
            <person name="Hou Z.C."/>
            <person name="Zhu F."/>
            <person name="Yin Z.T."/>
            <person name="Zhang F."/>
        </authorList>
    </citation>
    <scope>NUCLEOTIDE SEQUENCE [LARGE SCALE GENOMIC DNA]</scope>
</reference>
<dbReference type="InterPro" id="IPR007863">
    <property type="entry name" value="Peptidase_M16_C"/>
</dbReference>
<dbReference type="Proteomes" id="UP000694400">
    <property type="component" value="Chromosome 8"/>
</dbReference>
<dbReference type="Pfam" id="PF00675">
    <property type="entry name" value="Peptidase_M16"/>
    <property type="match status" value="1"/>
</dbReference>
<dbReference type="GO" id="GO:0046872">
    <property type="term" value="F:metal ion binding"/>
    <property type="evidence" value="ECO:0007669"/>
    <property type="project" value="UniProtKB-KW"/>
</dbReference>
<evidence type="ECO:0000313" key="13">
    <source>
        <dbReference type="Proteomes" id="UP000694400"/>
    </source>
</evidence>
<dbReference type="InterPro" id="IPR050626">
    <property type="entry name" value="Peptidase_M16"/>
</dbReference>
<keyword evidence="6" id="KW-0482">Metalloprotease</keyword>
<dbReference type="Gene3D" id="3.30.830.10">
    <property type="entry name" value="Metalloenzyme, LuxS/M16 peptidase-like"/>
    <property type="match status" value="3"/>
</dbReference>
<evidence type="ECO:0000256" key="8">
    <source>
        <dbReference type="SAM" id="MobiDB-lite"/>
    </source>
</evidence>
<keyword evidence="4" id="KW-0378">Hydrolase</keyword>